<evidence type="ECO:0000313" key="8">
    <source>
        <dbReference type="EMBL" id="ABK13825.1"/>
    </source>
</evidence>
<dbReference type="GO" id="GO:0006412">
    <property type="term" value="P:translation"/>
    <property type="evidence" value="ECO:0007669"/>
    <property type="project" value="UniProtKB-UniRule"/>
</dbReference>
<evidence type="ECO:0000256" key="6">
    <source>
        <dbReference type="HAMAP-Rule" id="MF_00588"/>
    </source>
</evidence>
<proteinExistence type="inferred from homology"/>
<protein>
    <recommendedName>
        <fullName evidence="6">Glutamyl-tRNA(Gln) amidotransferase subunit E</fullName>
        <shortName evidence="6">Glu-ADT subunit E</shortName>
        <ecNumber evidence="6">6.3.5.-</ecNumber>
    </recommendedName>
</protein>
<dbReference type="Proteomes" id="UP000000674">
    <property type="component" value="Chromosome"/>
</dbReference>
<gene>
    <name evidence="6" type="primary">gatE</name>
    <name evidence="8" type="ordered locus">Mthe_0022</name>
</gene>
<dbReference type="PROSITE" id="PS01234">
    <property type="entry name" value="GATB"/>
    <property type="match status" value="1"/>
</dbReference>
<dbReference type="Gene3D" id="3.30.1360.30">
    <property type="entry name" value="GAD-like domain"/>
    <property type="match status" value="1"/>
</dbReference>
<dbReference type="SUPFAM" id="SSF89095">
    <property type="entry name" value="GatB/YqeY motif"/>
    <property type="match status" value="1"/>
</dbReference>
<dbReference type="Gene3D" id="1.10.150.380">
    <property type="entry name" value="GatB domain, N-terminal subdomain"/>
    <property type="match status" value="1"/>
</dbReference>
<dbReference type="GO" id="GO:0005737">
    <property type="term" value="C:cytoplasm"/>
    <property type="evidence" value="ECO:0007669"/>
    <property type="project" value="InterPro"/>
</dbReference>
<comment type="similarity">
    <text evidence="6">Belongs to the GatB/GatE family. GatE subfamily.</text>
</comment>
<evidence type="ECO:0000256" key="5">
    <source>
        <dbReference type="ARBA" id="ARBA00047913"/>
    </source>
</evidence>
<dbReference type="InterPro" id="IPR018027">
    <property type="entry name" value="Asn/Gln_amidotransferase"/>
</dbReference>
<dbReference type="PANTHER" id="PTHR11659">
    <property type="entry name" value="GLUTAMYL-TRNA GLN AMIDOTRANSFERASE SUBUNIT B MITOCHONDRIAL AND PROKARYOTIC PET112-RELATED"/>
    <property type="match status" value="1"/>
</dbReference>
<dbReference type="Pfam" id="PF02637">
    <property type="entry name" value="GatB_Yqey"/>
    <property type="match status" value="1"/>
</dbReference>
<dbReference type="FunFam" id="3.30.1360.30:FF:000003">
    <property type="entry name" value="Glutamyl-tRNA(Gln) amidotransferase subunit E"/>
    <property type="match status" value="1"/>
</dbReference>
<dbReference type="NCBIfam" id="TIGR00134">
    <property type="entry name" value="gatE_arch"/>
    <property type="match status" value="1"/>
</dbReference>
<dbReference type="PANTHER" id="PTHR11659:SF2">
    <property type="entry name" value="GLUTAMYL-TRNA(GLN) AMIDOTRANSFERASE SUBUNIT E"/>
    <property type="match status" value="1"/>
</dbReference>
<dbReference type="SUPFAM" id="SSF55931">
    <property type="entry name" value="Glutamine synthetase/guanido kinase"/>
    <property type="match status" value="1"/>
</dbReference>
<keyword evidence="4 6" id="KW-0648">Protein biosynthesis</keyword>
<dbReference type="GO" id="GO:0004812">
    <property type="term" value="F:aminoacyl-tRNA ligase activity"/>
    <property type="evidence" value="ECO:0007669"/>
    <property type="project" value="InterPro"/>
</dbReference>
<dbReference type="GO" id="GO:0016740">
    <property type="term" value="F:transferase activity"/>
    <property type="evidence" value="ECO:0007669"/>
    <property type="project" value="UniProtKB-KW"/>
</dbReference>
<dbReference type="GO" id="GO:0050567">
    <property type="term" value="F:glutaminyl-tRNA synthase (glutamine-hydrolyzing) activity"/>
    <property type="evidence" value="ECO:0007669"/>
    <property type="project" value="UniProtKB-UniRule"/>
</dbReference>
<dbReference type="InterPro" id="IPR006075">
    <property type="entry name" value="Asn/Gln-tRNA_Trfase_suB/E_cat"/>
</dbReference>
<dbReference type="GO" id="GO:0070681">
    <property type="term" value="P:glutaminyl-tRNAGln biosynthesis via transamidation"/>
    <property type="evidence" value="ECO:0007669"/>
    <property type="project" value="TreeGrafter"/>
</dbReference>
<dbReference type="InterPro" id="IPR029351">
    <property type="entry name" value="GAD_dom"/>
</dbReference>
<evidence type="ECO:0000259" key="7">
    <source>
        <dbReference type="SMART" id="SM00845"/>
    </source>
</evidence>
<dbReference type="InterPro" id="IPR003789">
    <property type="entry name" value="Asn/Gln_tRNA_amidoTrase-B-like"/>
</dbReference>
<dbReference type="SUPFAM" id="SSF55261">
    <property type="entry name" value="GAD domain-like"/>
    <property type="match status" value="1"/>
</dbReference>
<dbReference type="SMART" id="SM00845">
    <property type="entry name" value="GatB_Yqey"/>
    <property type="match status" value="1"/>
</dbReference>
<dbReference type="InterPro" id="IPR014746">
    <property type="entry name" value="Gln_synth/guanido_kin_cat_dom"/>
</dbReference>
<dbReference type="InterPro" id="IPR004115">
    <property type="entry name" value="GAD-like_sf"/>
</dbReference>
<keyword evidence="1 6" id="KW-0436">Ligase</keyword>
<dbReference type="HOGENOM" id="CLU_030702_0_0_2"/>
<feature type="domain" description="Asn/Gln amidotransferase" evidence="7">
    <location>
        <begin position="483"/>
        <end position="625"/>
    </location>
</feature>
<dbReference type="InterPro" id="IPR042114">
    <property type="entry name" value="GatB_C_1"/>
</dbReference>
<dbReference type="Gene3D" id="1.10.10.410">
    <property type="match status" value="1"/>
</dbReference>
<keyword evidence="3 6" id="KW-0067">ATP-binding</keyword>
<sequence length="633" mass="69795">MDYPDMDYRALGLVCGIEIHQQLDTRCKLFCSCPTVHREVEDSNFEFFRYLRPARSELGEIDRAALEETLVSRRFVYKSYNTTCLVEADEEPPRELNREALEIALVIARLLKMRIVDEIHTMRKTVIDGSNTSGFQRTAFIASSGSIDTSCGPVGIGILCLEEEAARIVEDRGDEVVYSLDRLGIPLVEIGTAPDIVSPQHAREVAQHIGMILRSTGRVKRGLGTIRQDVNVSIAGGARVEIKGVQELNLIERIVELEVIRQVRLLEIRDELRRRNARVCGDVVDATGLFSNTRSKVVAKALKSGGAVLATKLAGFKGIIGKEVQPGRRLGTELSDRAKRAGVGGIFHTDELPAYGITEEEVSSLRSLLSCEESDAVVMVAAPPERARKAIEAVIERAREAIAGVPEETRRALPDGTSEYMRPLPGSARMYPETDVPPVVVNKEMVERLRLPELVVERAERYQREYGLSPEQARIMAASSNYQLFEEIVRVYRVQPSLVVRSLESTPVELARDGVPVYRLSERHFMGCFDLLSQKRIAKEGIPALLKAMAENPDADPESAAEAAGLMSLGASEVERIIHEIVSAKVDLVRERGERAIGPLMGLAMEQLRGKADGAAVSALIKKEINAILGKAV</sequence>
<dbReference type="GeneID" id="4462260"/>
<evidence type="ECO:0000256" key="4">
    <source>
        <dbReference type="ARBA" id="ARBA00022917"/>
    </source>
</evidence>
<evidence type="ECO:0000313" key="9">
    <source>
        <dbReference type="Proteomes" id="UP000000674"/>
    </source>
</evidence>
<dbReference type="EC" id="6.3.5.-" evidence="6"/>
<keyword evidence="8" id="KW-0808">Transferase</keyword>
<dbReference type="AlphaFoldDB" id="A0B551"/>
<keyword evidence="2 6" id="KW-0547">Nucleotide-binding</keyword>
<comment type="catalytic activity">
    <reaction evidence="5 6">
        <text>L-glutamyl-tRNA(Gln) + L-glutamine + ATP + H2O = L-glutaminyl-tRNA(Gln) + L-glutamate + ADP + phosphate + H(+)</text>
        <dbReference type="Rhea" id="RHEA:17521"/>
        <dbReference type="Rhea" id="RHEA-COMP:9681"/>
        <dbReference type="Rhea" id="RHEA-COMP:9684"/>
        <dbReference type="ChEBI" id="CHEBI:15377"/>
        <dbReference type="ChEBI" id="CHEBI:15378"/>
        <dbReference type="ChEBI" id="CHEBI:29985"/>
        <dbReference type="ChEBI" id="CHEBI:30616"/>
        <dbReference type="ChEBI" id="CHEBI:43474"/>
        <dbReference type="ChEBI" id="CHEBI:58359"/>
        <dbReference type="ChEBI" id="CHEBI:78520"/>
        <dbReference type="ChEBI" id="CHEBI:78521"/>
        <dbReference type="ChEBI" id="CHEBI:456216"/>
    </reaction>
</comment>
<dbReference type="KEGG" id="mtp:Mthe_0022"/>
<comment type="subunit">
    <text evidence="6">Heterodimer of GatD and GatE.</text>
</comment>
<dbReference type="HAMAP" id="MF_00588">
    <property type="entry name" value="GatE"/>
    <property type="match status" value="1"/>
</dbReference>
<accession>A0B551</accession>
<dbReference type="RefSeq" id="WP_011695226.1">
    <property type="nucleotide sequence ID" value="NC_008553.1"/>
</dbReference>
<dbReference type="EMBL" id="CP000477">
    <property type="protein sequence ID" value="ABK13825.1"/>
    <property type="molecule type" value="Genomic_DNA"/>
</dbReference>
<evidence type="ECO:0000256" key="3">
    <source>
        <dbReference type="ARBA" id="ARBA00022840"/>
    </source>
</evidence>
<dbReference type="InterPro" id="IPR023168">
    <property type="entry name" value="GatB_Yqey_C_2"/>
</dbReference>
<dbReference type="GO" id="GO:0005524">
    <property type="term" value="F:ATP binding"/>
    <property type="evidence" value="ECO:0007669"/>
    <property type="project" value="UniProtKB-KW"/>
</dbReference>
<dbReference type="InterPro" id="IPR017959">
    <property type="entry name" value="Asn/Gln-tRNA_amidoTrfase_suB/E"/>
</dbReference>
<evidence type="ECO:0000256" key="1">
    <source>
        <dbReference type="ARBA" id="ARBA00022598"/>
    </source>
</evidence>
<name>A0B551_METTP</name>
<dbReference type="NCBIfam" id="NF003107">
    <property type="entry name" value="PRK04028.1"/>
    <property type="match status" value="1"/>
</dbReference>
<dbReference type="InterPro" id="IPR004414">
    <property type="entry name" value="GatE"/>
</dbReference>
<dbReference type="Pfam" id="PF02934">
    <property type="entry name" value="GatB_N"/>
    <property type="match status" value="1"/>
</dbReference>
<evidence type="ECO:0000256" key="2">
    <source>
        <dbReference type="ARBA" id="ARBA00022741"/>
    </source>
</evidence>
<keyword evidence="9" id="KW-1185">Reference proteome</keyword>
<dbReference type="STRING" id="349307.Mthe_0022"/>
<dbReference type="InterPro" id="IPR017958">
    <property type="entry name" value="Gln-tRNA_amidoTrfase_suB_CS"/>
</dbReference>
<organism evidence="8 9">
    <name type="scientific">Methanothrix thermoacetophila (strain DSM 6194 / JCM 14653 / NBRC 101360 / PT)</name>
    <name type="common">Methanosaeta thermophila</name>
    <dbReference type="NCBI Taxonomy" id="349307"/>
    <lineage>
        <taxon>Archaea</taxon>
        <taxon>Methanobacteriati</taxon>
        <taxon>Methanobacteriota</taxon>
        <taxon>Stenosarchaea group</taxon>
        <taxon>Methanomicrobia</taxon>
        <taxon>Methanotrichales</taxon>
        <taxon>Methanotrichaceae</taxon>
        <taxon>Methanothrix</taxon>
    </lineage>
</organism>
<reference evidence="8 9" key="1">
    <citation type="submission" date="2006-10" db="EMBL/GenBank/DDBJ databases">
        <title>Complete sequence of Methanosaeta thermophila PT.</title>
        <authorList>
            <consortium name="US DOE Joint Genome Institute"/>
            <person name="Copeland A."/>
            <person name="Lucas S."/>
            <person name="Lapidus A."/>
            <person name="Barry K."/>
            <person name="Detter J.C."/>
            <person name="Glavina del Rio T."/>
            <person name="Hammon N."/>
            <person name="Israni S."/>
            <person name="Pitluck S."/>
            <person name="Chain P."/>
            <person name="Malfatti S."/>
            <person name="Shin M."/>
            <person name="Vergez L."/>
            <person name="Schmutz J."/>
            <person name="Larimer F."/>
            <person name="Land M."/>
            <person name="Hauser L."/>
            <person name="Kyrpides N."/>
            <person name="Kim E."/>
            <person name="Smith K.S."/>
            <person name="Ingram-Smith C."/>
            <person name="Richardson P."/>
        </authorList>
    </citation>
    <scope>NUCLEOTIDE SEQUENCE [LARGE SCALE GENOMIC DNA]</scope>
    <source>
        <strain evidence="9">DSM 6194 / JCM 14653 / NBRC 101360 / PT</strain>
    </source>
</reference>
<dbReference type="Pfam" id="PF02938">
    <property type="entry name" value="GAD"/>
    <property type="match status" value="1"/>
</dbReference>
<comment type="function">
    <text evidence="6">Allows the formation of correctly charged Gln-tRNA(Gln) through the transamidation of misacylated Glu-tRNA(Gln) in organisms which lack glutaminyl-tRNA synthetase. The reaction takes place in the presence of glutamine and ATP through an activated gamma-phospho-Glu-tRNA(Gln). The GatDE system is specific for glutamate and does not act on aspartate.</text>
</comment>